<reference evidence="3 5" key="2">
    <citation type="journal article" date="2014" name="BMC Genomics">
        <title>An improved genome release (version Mt4.0) for the model legume Medicago truncatula.</title>
        <authorList>
            <person name="Tang H."/>
            <person name="Krishnakumar V."/>
            <person name="Bidwell S."/>
            <person name="Rosen B."/>
            <person name="Chan A."/>
            <person name="Zhou S."/>
            <person name="Gentzbittel L."/>
            <person name="Childs K.L."/>
            <person name="Yandell M."/>
            <person name="Gundlach H."/>
            <person name="Mayer K.F."/>
            <person name="Schwartz D.C."/>
            <person name="Town C.D."/>
        </authorList>
    </citation>
    <scope>GENOME REANNOTATION</scope>
    <source>
        <strain evidence="4 5">cv. Jemalong A17</strain>
    </source>
</reference>
<dbReference type="Proteomes" id="UP000002051">
    <property type="component" value="Chromosome 3"/>
</dbReference>
<gene>
    <name evidence="3" type="ordered locus">MTR_3g021020</name>
</gene>
<keyword evidence="2" id="KW-0472">Membrane</keyword>
<name>G7IWA2_MEDTR</name>
<organism evidence="3 5">
    <name type="scientific">Medicago truncatula</name>
    <name type="common">Barrel medic</name>
    <name type="synonym">Medicago tribuloides</name>
    <dbReference type="NCBI Taxonomy" id="3880"/>
    <lineage>
        <taxon>Eukaryota</taxon>
        <taxon>Viridiplantae</taxon>
        <taxon>Streptophyta</taxon>
        <taxon>Embryophyta</taxon>
        <taxon>Tracheophyta</taxon>
        <taxon>Spermatophyta</taxon>
        <taxon>Magnoliopsida</taxon>
        <taxon>eudicotyledons</taxon>
        <taxon>Gunneridae</taxon>
        <taxon>Pentapetalae</taxon>
        <taxon>rosids</taxon>
        <taxon>fabids</taxon>
        <taxon>Fabales</taxon>
        <taxon>Fabaceae</taxon>
        <taxon>Papilionoideae</taxon>
        <taxon>50 kb inversion clade</taxon>
        <taxon>NPAAA clade</taxon>
        <taxon>Hologalegina</taxon>
        <taxon>IRL clade</taxon>
        <taxon>Trifolieae</taxon>
        <taxon>Medicago</taxon>
    </lineage>
</organism>
<dbReference type="AlphaFoldDB" id="G7IWA2"/>
<feature type="region of interest" description="Disordered" evidence="1">
    <location>
        <begin position="58"/>
        <end position="80"/>
    </location>
</feature>
<keyword evidence="2 3" id="KW-0812">Transmembrane</keyword>
<evidence type="ECO:0000313" key="4">
    <source>
        <dbReference type="EnsemblPlants" id="AES69045"/>
    </source>
</evidence>
<accession>G7IWA2</accession>
<reference evidence="4" key="3">
    <citation type="submission" date="2015-04" db="UniProtKB">
        <authorList>
            <consortium name="EnsemblPlants"/>
        </authorList>
    </citation>
    <scope>IDENTIFICATION</scope>
    <source>
        <strain evidence="4">cv. Jemalong A17</strain>
    </source>
</reference>
<dbReference type="EMBL" id="CM001219">
    <property type="protein sequence ID" value="AES69045.1"/>
    <property type="molecule type" value="Genomic_DNA"/>
</dbReference>
<proteinExistence type="predicted"/>
<keyword evidence="2" id="KW-1133">Transmembrane helix</keyword>
<reference evidence="3 5" key="1">
    <citation type="journal article" date="2011" name="Nature">
        <title>The Medicago genome provides insight into the evolution of rhizobial symbioses.</title>
        <authorList>
            <person name="Young N.D."/>
            <person name="Debelle F."/>
            <person name="Oldroyd G.E."/>
            <person name="Geurts R."/>
            <person name="Cannon S.B."/>
            <person name="Udvardi M.K."/>
            <person name="Benedito V.A."/>
            <person name="Mayer K.F."/>
            <person name="Gouzy J."/>
            <person name="Schoof H."/>
            <person name="Van de Peer Y."/>
            <person name="Proost S."/>
            <person name="Cook D.R."/>
            <person name="Meyers B.C."/>
            <person name="Spannagl M."/>
            <person name="Cheung F."/>
            <person name="De Mita S."/>
            <person name="Krishnakumar V."/>
            <person name="Gundlach H."/>
            <person name="Zhou S."/>
            <person name="Mudge J."/>
            <person name="Bharti A.K."/>
            <person name="Murray J.D."/>
            <person name="Naoumkina M.A."/>
            <person name="Rosen B."/>
            <person name="Silverstein K.A."/>
            <person name="Tang H."/>
            <person name="Rombauts S."/>
            <person name="Zhao P.X."/>
            <person name="Zhou P."/>
            <person name="Barbe V."/>
            <person name="Bardou P."/>
            <person name="Bechner M."/>
            <person name="Bellec A."/>
            <person name="Berger A."/>
            <person name="Berges H."/>
            <person name="Bidwell S."/>
            <person name="Bisseling T."/>
            <person name="Choisne N."/>
            <person name="Couloux A."/>
            <person name="Denny R."/>
            <person name="Deshpande S."/>
            <person name="Dai X."/>
            <person name="Doyle J.J."/>
            <person name="Dudez A.M."/>
            <person name="Farmer A.D."/>
            <person name="Fouteau S."/>
            <person name="Franken C."/>
            <person name="Gibelin C."/>
            <person name="Gish J."/>
            <person name="Goldstein S."/>
            <person name="Gonzalez A.J."/>
            <person name="Green P.J."/>
            <person name="Hallab A."/>
            <person name="Hartog M."/>
            <person name="Hua A."/>
            <person name="Humphray S.J."/>
            <person name="Jeong D.H."/>
            <person name="Jing Y."/>
            <person name="Jocker A."/>
            <person name="Kenton S.M."/>
            <person name="Kim D.J."/>
            <person name="Klee K."/>
            <person name="Lai H."/>
            <person name="Lang C."/>
            <person name="Lin S."/>
            <person name="Macmil S.L."/>
            <person name="Magdelenat G."/>
            <person name="Matthews L."/>
            <person name="McCorrison J."/>
            <person name="Monaghan E.L."/>
            <person name="Mun J.H."/>
            <person name="Najar F.Z."/>
            <person name="Nicholson C."/>
            <person name="Noirot C."/>
            <person name="O'Bleness M."/>
            <person name="Paule C.R."/>
            <person name="Poulain J."/>
            <person name="Prion F."/>
            <person name="Qin B."/>
            <person name="Qu C."/>
            <person name="Retzel E.F."/>
            <person name="Riddle C."/>
            <person name="Sallet E."/>
            <person name="Samain S."/>
            <person name="Samson N."/>
            <person name="Sanders I."/>
            <person name="Saurat O."/>
            <person name="Scarpelli C."/>
            <person name="Schiex T."/>
            <person name="Segurens B."/>
            <person name="Severin A.J."/>
            <person name="Sherrier D.J."/>
            <person name="Shi R."/>
            <person name="Sims S."/>
            <person name="Singer S.R."/>
            <person name="Sinharoy S."/>
            <person name="Sterck L."/>
            <person name="Viollet A."/>
            <person name="Wang B.B."/>
            <person name="Wang K."/>
            <person name="Wang M."/>
            <person name="Wang X."/>
            <person name="Warfsmann J."/>
            <person name="Weissenbach J."/>
            <person name="White D.D."/>
            <person name="White J.D."/>
            <person name="Wiley G.B."/>
            <person name="Wincker P."/>
            <person name="Xing Y."/>
            <person name="Yang L."/>
            <person name="Yao Z."/>
            <person name="Ying F."/>
            <person name="Zhai J."/>
            <person name="Zhou L."/>
            <person name="Zuber A."/>
            <person name="Denarie J."/>
            <person name="Dixon R.A."/>
            <person name="May G.D."/>
            <person name="Schwartz D.C."/>
            <person name="Rogers J."/>
            <person name="Quetier F."/>
            <person name="Town C.D."/>
            <person name="Roe B.A."/>
        </authorList>
    </citation>
    <scope>NUCLEOTIDE SEQUENCE [LARGE SCALE GENOMIC DNA]</scope>
    <source>
        <strain evidence="3">A17</strain>
        <strain evidence="4 5">cv. Jemalong A17</strain>
    </source>
</reference>
<protein>
    <submittedName>
        <fullName evidence="3">Transmembrane protein, putative</fullName>
    </submittedName>
</protein>
<feature type="transmembrane region" description="Helical" evidence="2">
    <location>
        <begin position="21"/>
        <end position="39"/>
    </location>
</feature>
<evidence type="ECO:0000313" key="3">
    <source>
        <dbReference type="EMBL" id="AES69045.1"/>
    </source>
</evidence>
<evidence type="ECO:0000256" key="1">
    <source>
        <dbReference type="SAM" id="MobiDB-lite"/>
    </source>
</evidence>
<sequence>MLLLSYVGHRTFKQIKRNRRSGFIAPCCSFNIVVVVAVTKSRVLERCESERDVGESTRYKLGRDDSMAELNDNDGEAAET</sequence>
<keyword evidence="5" id="KW-1185">Reference proteome</keyword>
<dbReference type="EnsemblPlants" id="AES69045">
    <property type="protein sequence ID" value="AES69045"/>
    <property type="gene ID" value="MTR_3g021020"/>
</dbReference>
<evidence type="ECO:0000313" key="5">
    <source>
        <dbReference type="Proteomes" id="UP000002051"/>
    </source>
</evidence>
<feature type="compositionally biased region" description="Acidic residues" evidence="1">
    <location>
        <begin position="71"/>
        <end position="80"/>
    </location>
</feature>
<dbReference type="PaxDb" id="3880-AES69045"/>
<dbReference type="HOGENOM" id="CLU_2593363_0_0_1"/>
<evidence type="ECO:0000256" key="2">
    <source>
        <dbReference type="SAM" id="Phobius"/>
    </source>
</evidence>